<dbReference type="Proteomes" id="UP000009173">
    <property type="component" value="Chromosome"/>
</dbReference>
<proteinExistence type="predicted"/>
<dbReference type="PANTHER" id="PTHR33525">
    <property type="match status" value="1"/>
</dbReference>
<evidence type="ECO:0000259" key="1">
    <source>
        <dbReference type="PROSITE" id="PS50883"/>
    </source>
</evidence>
<dbReference type="InterPro" id="IPR013976">
    <property type="entry name" value="HDOD"/>
</dbReference>
<evidence type="ECO:0000259" key="2">
    <source>
        <dbReference type="PROSITE" id="PS51833"/>
    </source>
</evidence>
<protein>
    <submittedName>
        <fullName evidence="3">Diguanylate phosphodiesterase</fullName>
    </submittedName>
</protein>
<dbReference type="RefSeq" id="WP_011792858.1">
    <property type="nucleotide sequence ID" value="NC_008751.1"/>
</dbReference>
<evidence type="ECO:0000313" key="3">
    <source>
        <dbReference type="EMBL" id="ABM29467.1"/>
    </source>
</evidence>
<dbReference type="KEGG" id="dvl:Dvul_2451"/>
<dbReference type="PANTHER" id="PTHR33525:SF4">
    <property type="entry name" value="CYCLIC DI-GMP PHOSPHODIESTERASE CDGJ"/>
    <property type="match status" value="1"/>
</dbReference>
<dbReference type="SUPFAM" id="SSF141868">
    <property type="entry name" value="EAL domain-like"/>
    <property type="match status" value="1"/>
</dbReference>
<dbReference type="SMART" id="SM00052">
    <property type="entry name" value="EAL"/>
    <property type="match status" value="1"/>
</dbReference>
<dbReference type="EMBL" id="CP000527">
    <property type="protein sequence ID" value="ABM29467.1"/>
    <property type="molecule type" value="Genomic_DNA"/>
</dbReference>
<reference evidence="4" key="1">
    <citation type="journal article" date="2009" name="Environ. Microbiol.">
        <title>Contribution of mobile genetic elements to Desulfovibrio vulgaris genome plasticity.</title>
        <authorList>
            <person name="Walker C.B."/>
            <person name="Stolyar S."/>
            <person name="Chivian D."/>
            <person name="Pinel N."/>
            <person name="Gabster J.A."/>
            <person name="Dehal P.S."/>
            <person name="He Z."/>
            <person name="Yang Z.K."/>
            <person name="Yen H.C."/>
            <person name="Zhou J."/>
            <person name="Wall J.D."/>
            <person name="Hazen T.C."/>
            <person name="Arkin A.P."/>
            <person name="Stahl D.A."/>
        </authorList>
    </citation>
    <scope>NUCLEOTIDE SEQUENCE [LARGE SCALE GENOMIC DNA]</scope>
    <source>
        <strain evidence="4">DP4</strain>
    </source>
</reference>
<feature type="domain" description="HDOD" evidence="2">
    <location>
        <begin position="206"/>
        <end position="401"/>
    </location>
</feature>
<dbReference type="Pfam" id="PF00563">
    <property type="entry name" value="EAL"/>
    <property type="match status" value="1"/>
</dbReference>
<dbReference type="Gene3D" id="3.20.20.450">
    <property type="entry name" value="EAL domain"/>
    <property type="match status" value="1"/>
</dbReference>
<name>A0A0H3ACG2_NITV4</name>
<dbReference type="AlphaFoldDB" id="A0A0H3ACG2"/>
<dbReference type="PROSITE" id="PS51833">
    <property type="entry name" value="HDOD"/>
    <property type="match status" value="1"/>
</dbReference>
<sequence>MQETESGYSPIFIARQPVFDGRMNLWGHELLFRDSEEARHARIDDPDRATASVIADGFALAQEAMLPGQYMLVNMPQGLLEEEYVTALPAEICIPEILETVHPTPEVLERLQLLKARGYTLALDDFVGQPGNEALLELADIIKVDVLAVPPDDLPALVASLHRRGAQLLAEKVEDNAMFHRCLDLGFTLFQGFFFARPEVVPGRKPSVAQSTLVRLLPQLSGPAEPRKLGRTIGTDPGLSYRLLRHINSAWYGLTRTVSSVEHAVLLLGERPTRTWLLAVLLSDAAKGAKGHELTFVAVRRARFLELAQSEAPAATRRQPDAMFLMGLLSGLDALLGMSMSEVVERLPLDDDIASALCGTCEIRSDDCIPARWLHLATALEKADWTMADSILASLGLSQGQAARFHAQSLLWAARVLRNDENP</sequence>
<dbReference type="InterPro" id="IPR035919">
    <property type="entry name" value="EAL_sf"/>
</dbReference>
<dbReference type="InterPro" id="IPR052340">
    <property type="entry name" value="RNase_Y/CdgJ"/>
</dbReference>
<organism evidence="3 4">
    <name type="scientific">Nitratidesulfovibrio vulgaris (strain DP4)</name>
    <name type="common">Desulfovibrio vulgaris</name>
    <dbReference type="NCBI Taxonomy" id="391774"/>
    <lineage>
        <taxon>Bacteria</taxon>
        <taxon>Pseudomonadati</taxon>
        <taxon>Thermodesulfobacteriota</taxon>
        <taxon>Desulfovibrionia</taxon>
        <taxon>Desulfovibrionales</taxon>
        <taxon>Desulfovibrionaceae</taxon>
        <taxon>Nitratidesulfovibrio</taxon>
    </lineage>
</organism>
<dbReference type="InterPro" id="IPR014408">
    <property type="entry name" value="dGMP_Pdiesterase_EAL/HD-GYP"/>
</dbReference>
<dbReference type="PIRSF" id="PIRSF003180">
    <property type="entry name" value="DiGMPpdiest_YuxH"/>
    <property type="match status" value="1"/>
</dbReference>
<dbReference type="InterPro" id="IPR001633">
    <property type="entry name" value="EAL_dom"/>
</dbReference>
<dbReference type="PROSITE" id="PS50883">
    <property type="entry name" value="EAL"/>
    <property type="match status" value="1"/>
</dbReference>
<dbReference type="HOGENOM" id="CLU_044951_1_1_7"/>
<dbReference type="SUPFAM" id="SSF109604">
    <property type="entry name" value="HD-domain/PDEase-like"/>
    <property type="match status" value="1"/>
</dbReference>
<gene>
    <name evidence="3" type="ordered locus">Dvul_2451</name>
</gene>
<feature type="domain" description="EAL" evidence="1">
    <location>
        <begin position="1"/>
        <end position="212"/>
    </location>
</feature>
<dbReference type="Gene3D" id="1.10.3210.10">
    <property type="entry name" value="Hypothetical protein af1432"/>
    <property type="match status" value="1"/>
</dbReference>
<accession>A0A0H3ACG2</accession>
<dbReference type="Pfam" id="PF08668">
    <property type="entry name" value="HDOD"/>
    <property type="match status" value="1"/>
</dbReference>
<evidence type="ECO:0000313" key="4">
    <source>
        <dbReference type="Proteomes" id="UP000009173"/>
    </source>
</evidence>